<keyword evidence="3" id="KW-1185">Reference proteome</keyword>
<keyword evidence="1" id="KW-0812">Transmembrane</keyword>
<dbReference type="Proteomes" id="UP000002318">
    <property type="component" value="Chromosome"/>
</dbReference>
<dbReference type="RefSeq" id="WP_013252645.1">
    <property type="nucleotide sequence ID" value="NC_014364.1"/>
</dbReference>
<sequence>MKIRAGQLLLERPGLIFILFLGMGINLVGYYIVYWLELPLFLDSMGTFLAAAVLGPWLGAACGFFSNLLIGLIDNPVMIPFALVNIVIGIIVGLFSLHFRFRSLFVVIIGALVSALVSSLLGTVITVFVFGGVSGGVIDAFVAGMATSGREIFSSTFLVRLPVNIGDKLFSAFLIWIFLLLFPERWKGYA</sequence>
<feature type="transmembrane region" description="Helical" evidence="1">
    <location>
        <begin position="104"/>
        <end position="130"/>
    </location>
</feature>
<accession>E1R6P9</accession>
<feature type="transmembrane region" description="Helical" evidence="1">
    <location>
        <begin position="15"/>
        <end position="36"/>
    </location>
</feature>
<organism evidence="2 3">
    <name type="scientific">Sediminispirochaeta smaragdinae (strain DSM 11293 / JCM 15392 / SEBR 4228)</name>
    <name type="common">Spirochaeta smaragdinae</name>
    <dbReference type="NCBI Taxonomy" id="573413"/>
    <lineage>
        <taxon>Bacteria</taxon>
        <taxon>Pseudomonadati</taxon>
        <taxon>Spirochaetota</taxon>
        <taxon>Spirochaetia</taxon>
        <taxon>Spirochaetales</taxon>
        <taxon>Spirochaetaceae</taxon>
        <taxon>Sediminispirochaeta</taxon>
    </lineage>
</organism>
<evidence type="ECO:0000313" key="2">
    <source>
        <dbReference type="EMBL" id="ADK79181.1"/>
    </source>
</evidence>
<dbReference type="EMBL" id="CP002116">
    <property type="protein sequence ID" value="ADK79181.1"/>
    <property type="molecule type" value="Genomic_DNA"/>
</dbReference>
<name>E1R6P9_SEDSS</name>
<evidence type="ECO:0000256" key="1">
    <source>
        <dbReference type="SAM" id="Phobius"/>
    </source>
</evidence>
<dbReference type="HOGENOM" id="CLU_091606_2_0_12"/>
<proteinExistence type="predicted"/>
<gene>
    <name evidence="2" type="ordered locus">Spirs_0021</name>
</gene>
<dbReference type="STRING" id="573413.Spirs_0021"/>
<feature type="transmembrane region" description="Helical" evidence="1">
    <location>
        <begin position="79"/>
        <end position="97"/>
    </location>
</feature>
<evidence type="ECO:0008006" key="4">
    <source>
        <dbReference type="Google" id="ProtNLM"/>
    </source>
</evidence>
<reference evidence="2 3" key="1">
    <citation type="journal article" date="2010" name="Stand. Genomic Sci.">
        <title>Complete genome sequence of Spirochaeta smaragdinae type strain (SEBR 4228).</title>
        <authorList>
            <person name="Mavromatis K."/>
            <person name="Yasawong M."/>
            <person name="Chertkov O."/>
            <person name="Lapidus A."/>
            <person name="Lucas S."/>
            <person name="Nolan M."/>
            <person name="Del Rio T.G."/>
            <person name="Tice H."/>
            <person name="Cheng J.F."/>
            <person name="Pitluck S."/>
            <person name="Liolios K."/>
            <person name="Ivanova N."/>
            <person name="Tapia R."/>
            <person name="Han C."/>
            <person name="Bruce D."/>
            <person name="Goodwin L."/>
            <person name="Pati A."/>
            <person name="Chen A."/>
            <person name="Palaniappan K."/>
            <person name="Land M."/>
            <person name="Hauser L."/>
            <person name="Chang Y.J."/>
            <person name="Jeffries C.D."/>
            <person name="Detter J.C."/>
            <person name="Rohde M."/>
            <person name="Brambilla E."/>
            <person name="Spring S."/>
            <person name="Goker M."/>
            <person name="Sikorski J."/>
            <person name="Woyke T."/>
            <person name="Bristow J."/>
            <person name="Eisen J.A."/>
            <person name="Markowitz V."/>
            <person name="Hugenholtz P."/>
            <person name="Klenk H.P."/>
            <person name="Kyrpides N.C."/>
        </authorList>
    </citation>
    <scope>NUCLEOTIDE SEQUENCE [LARGE SCALE GENOMIC DNA]</scope>
    <source>
        <strain evidence="3">DSM 11293 / JCM 15392 / SEBR 4228</strain>
    </source>
</reference>
<evidence type="ECO:0000313" key="3">
    <source>
        <dbReference type="Proteomes" id="UP000002318"/>
    </source>
</evidence>
<dbReference type="KEGG" id="ssm:Spirs_0021"/>
<feature type="transmembrane region" description="Helical" evidence="1">
    <location>
        <begin position="48"/>
        <end position="73"/>
    </location>
</feature>
<feature type="transmembrane region" description="Helical" evidence="1">
    <location>
        <begin position="165"/>
        <end position="182"/>
    </location>
</feature>
<dbReference type="OrthoDB" id="370301at2"/>
<protein>
    <recommendedName>
        <fullName evidence="4">Signal transduction histidine kinase, LytS</fullName>
    </recommendedName>
</protein>
<keyword evidence="1" id="KW-0472">Membrane</keyword>
<dbReference type="AlphaFoldDB" id="E1R6P9"/>
<dbReference type="eggNOG" id="COG3275">
    <property type="taxonomic scope" value="Bacteria"/>
</dbReference>
<dbReference type="Gene3D" id="1.10.1760.20">
    <property type="match status" value="1"/>
</dbReference>
<keyword evidence="1" id="KW-1133">Transmembrane helix</keyword>